<dbReference type="PANTHER" id="PTHR43344">
    <property type="entry name" value="PHOSPHOSERINE PHOSPHATASE"/>
    <property type="match status" value="1"/>
</dbReference>
<dbReference type="AlphaFoldDB" id="A0A518IER1"/>
<protein>
    <submittedName>
        <fullName evidence="2">Haloacid dehalogenase-like hydrolase</fullName>
    </submittedName>
</protein>
<dbReference type="RefSeq" id="WP_145310884.1">
    <property type="nucleotide sequence ID" value="NZ_CP037452.1"/>
</dbReference>
<dbReference type="InterPro" id="IPR023214">
    <property type="entry name" value="HAD_sf"/>
</dbReference>
<feature type="signal peptide" evidence="1">
    <location>
        <begin position="1"/>
        <end position="18"/>
    </location>
</feature>
<sequence precursor="true">MRHALVFFCLFSINVVFAADPLPSWNAGPAKDAIINYVKCATNDGCPLYVTPQERIAVFDNDGTLWSEQPAYFQLLFALDRVRALADQHPEWKTEQPFKAVLENDFKTIAASGKAGLLKIMAVTHTGMTTDEFEKTVRNWIKTARHPEKQVPYTKLVFQPMLELLNFLRANGFKTYIVSGGGIDFLRVWTEDVYGIPPEQVIGSSIKVKLEQRDGKPVLVRQAEIDLIDDKEGKPVGIHRYIGRAPVMAFGNSDGDLQMLQWTDRRENTLKALVHHTDAKREYAYDRESHIGQLDQALKEAQAKGWTVIDMQRDWKRIYPAPTPDN</sequence>
<evidence type="ECO:0000313" key="2">
    <source>
        <dbReference type="EMBL" id="QDV51583.1"/>
    </source>
</evidence>
<evidence type="ECO:0000256" key="1">
    <source>
        <dbReference type="SAM" id="SignalP"/>
    </source>
</evidence>
<gene>
    <name evidence="2" type="ORF">Enr17x_36390</name>
</gene>
<dbReference type="Gene3D" id="3.40.50.1000">
    <property type="entry name" value="HAD superfamily/HAD-like"/>
    <property type="match status" value="1"/>
</dbReference>
<proteinExistence type="predicted"/>
<dbReference type="Proteomes" id="UP000318313">
    <property type="component" value="Chromosome"/>
</dbReference>
<keyword evidence="3" id="KW-1185">Reference proteome</keyword>
<evidence type="ECO:0000313" key="3">
    <source>
        <dbReference type="Proteomes" id="UP000318313"/>
    </source>
</evidence>
<dbReference type="CDD" id="cd01427">
    <property type="entry name" value="HAD_like"/>
    <property type="match status" value="1"/>
</dbReference>
<accession>A0A518IER1</accession>
<dbReference type="Pfam" id="PF12710">
    <property type="entry name" value="HAD"/>
    <property type="match status" value="1"/>
</dbReference>
<dbReference type="SUPFAM" id="SSF56784">
    <property type="entry name" value="HAD-like"/>
    <property type="match status" value="1"/>
</dbReference>
<dbReference type="InterPro" id="IPR050582">
    <property type="entry name" value="HAD-like_SerB"/>
</dbReference>
<reference evidence="2 3" key="1">
    <citation type="submission" date="2019-03" db="EMBL/GenBank/DDBJ databases">
        <title>Deep-cultivation of Planctomycetes and their phenomic and genomic characterization uncovers novel biology.</title>
        <authorList>
            <person name="Wiegand S."/>
            <person name="Jogler M."/>
            <person name="Boedeker C."/>
            <person name="Pinto D."/>
            <person name="Vollmers J."/>
            <person name="Rivas-Marin E."/>
            <person name="Kohn T."/>
            <person name="Peeters S.H."/>
            <person name="Heuer A."/>
            <person name="Rast P."/>
            <person name="Oberbeckmann S."/>
            <person name="Bunk B."/>
            <person name="Jeske O."/>
            <person name="Meyerdierks A."/>
            <person name="Storesund J.E."/>
            <person name="Kallscheuer N."/>
            <person name="Luecker S."/>
            <person name="Lage O.M."/>
            <person name="Pohl T."/>
            <person name="Merkel B.J."/>
            <person name="Hornburger P."/>
            <person name="Mueller R.-W."/>
            <person name="Bruemmer F."/>
            <person name="Labrenz M."/>
            <person name="Spormann A.M."/>
            <person name="Op den Camp H."/>
            <person name="Overmann J."/>
            <person name="Amann R."/>
            <person name="Jetten M.S.M."/>
            <person name="Mascher T."/>
            <person name="Medema M.H."/>
            <person name="Devos D.P."/>
            <person name="Kaster A.-K."/>
            <person name="Ovreas L."/>
            <person name="Rohde M."/>
            <person name="Galperin M.Y."/>
            <person name="Jogler C."/>
        </authorList>
    </citation>
    <scope>NUCLEOTIDE SEQUENCE [LARGE SCALE GENOMIC DNA]</scope>
    <source>
        <strain evidence="2 3">Enr17</strain>
    </source>
</reference>
<organism evidence="2 3">
    <name type="scientific">Gimesia fumaroli</name>
    <dbReference type="NCBI Taxonomy" id="2527976"/>
    <lineage>
        <taxon>Bacteria</taxon>
        <taxon>Pseudomonadati</taxon>
        <taxon>Planctomycetota</taxon>
        <taxon>Planctomycetia</taxon>
        <taxon>Planctomycetales</taxon>
        <taxon>Planctomycetaceae</taxon>
        <taxon>Gimesia</taxon>
    </lineage>
</organism>
<dbReference type="InterPro" id="IPR036412">
    <property type="entry name" value="HAD-like_sf"/>
</dbReference>
<dbReference type="KEGG" id="gfm:Enr17x_36390"/>
<dbReference type="EMBL" id="CP037452">
    <property type="protein sequence ID" value="QDV51583.1"/>
    <property type="molecule type" value="Genomic_DNA"/>
</dbReference>
<dbReference type="OrthoDB" id="9799365at2"/>
<keyword evidence="1" id="KW-0732">Signal</keyword>
<keyword evidence="2" id="KW-0378">Hydrolase</keyword>
<dbReference type="GO" id="GO:0016787">
    <property type="term" value="F:hydrolase activity"/>
    <property type="evidence" value="ECO:0007669"/>
    <property type="project" value="UniProtKB-KW"/>
</dbReference>
<name>A0A518IER1_9PLAN</name>
<feature type="chain" id="PRO_5021794373" evidence="1">
    <location>
        <begin position="19"/>
        <end position="326"/>
    </location>
</feature>